<evidence type="ECO:0000256" key="3">
    <source>
        <dbReference type="ARBA" id="ARBA00022527"/>
    </source>
</evidence>
<dbReference type="InterPro" id="IPR011009">
    <property type="entry name" value="Kinase-like_dom_sf"/>
</dbReference>
<evidence type="ECO:0000256" key="7">
    <source>
        <dbReference type="ARBA" id="ARBA00022777"/>
    </source>
</evidence>
<evidence type="ECO:0000259" key="13">
    <source>
        <dbReference type="PROSITE" id="PS50011"/>
    </source>
</evidence>
<comment type="catalytic activity">
    <reaction evidence="10">
        <text>L-threonyl-[protein] + ATP = O-phospho-L-threonyl-[protein] + ADP + H(+)</text>
        <dbReference type="Rhea" id="RHEA:46608"/>
        <dbReference type="Rhea" id="RHEA-COMP:11060"/>
        <dbReference type="Rhea" id="RHEA-COMP:11605"/>
        <dbReference type="ChEBI" id="CHEBI:15378"/>
        <dbReference type="ChEBI" id="CHEBI:30013"/>
        <dbReference type="ChEBI" id="CHEBI:30616"/>
        <dbReference type="ChEBI" id="CHEBI:61977"/>
        <dbReference type="ChEBI" id="CHEBI:456216"/>
        <dbReference type="EC" id="2.7.11.1"/>
    </reaction>
</comment>
<dbReference type="Pfam" id="PF01163">
    <property type="entry name" value="RIO1"/>
    <property type="match status" value="1"/>
</dbReference>
<evidence type="ECO:0000256" key="11">
    <source>
        <dbReference type="ARBA" id="ARBA00048679"/>
    </source>
</evidence>
<dbReference type="InterPro" id="IPR000687">
    <property type="entry name" value="RIO_kinase"/>
</dbReference>
<feature type="region of interest" description="Disordered" evidence="12">
    <location>
        <begin position="50"/>
        <end position="79"/>
    </location>
</feature>
<evidence type="ECO:0000256" key="8">
    <source>
        <dbReference type="ARBA" id="ARBA00022840"/>
    </source>
</evidence>
<accession>A0A6A3IIC0</accession>
<reference evidence="14 16" key="1">
    <citation type="submission" date="2018-09" db="EMBL/GenBank/DDBJ databases">
        <title>Genomic investigation of the strawberry pathogen Phytophthora fragariae indicates pathogenicity is determined by transcriptional variation in three key races.</title>
        <authorList>
            <person name="Adams T.M."/>
            <person name="Armitage A.D."/>
            <person name="Sobczyk M.K."/>
            <person name="Bates H.J."/>
            <person name="Dunwell J.M."/>
            <person name="Nellist C.F."/>
            <person name="Harrison R.J."/>
        </authorList>
    </citation>
    <scope>NUCLEOTIDE SEQUENCE [LARGE SCALE GENOMIC DNA]</scope>
    <source>
        <strain evidence="14 16">SCRP249</strain>
        <strain evidence="15 17">SCRP333</strain>
    </source>
</reference>
<keyword evidence="4" id="KW-0808">Transferase</keyword>
<dbReference type="PROSITE" id="PS50011">
    <property type="entry name" value="PROTEIN_KINASE_DOM"/>
    <property type="match status" value="1"/>
</dbReference>
<dbReference type="Gene3D" id="3.30.200.20">
    <property type="entry name" value="Phosphorylase Kinase, domain 1"/>
    <property type="match status" value="1"/>
</dbReference>
<dbReference type="AlphaFoldDB" id="A0A6A3IIC0"/>
<comment type="catalytic activity">
    <reaction evidence="11">
        <text>L-seryl-[protein] + ATP = O-phospho-L-seryl-[protein] + ADP + H(+)</text>
        <dbReference type="Rhea" id="RHEA:17989"/>
        <dbReference type="Rhea" id="RHEA-COMP:9863"/>
        <dbReference type="Rhea" id="RHEA-COMP:11604"/>
        <dbReference type="ChEBI" id="CHEBI:15378"/>
        <dbReference type="ChEBI" id="CHEBI:29999"/>
        <dbReference type="ChEBI" id="CHEBI:30616"/>
        <dbReference type="ChEBI" id="CHEBI:83421"/>
        <dbReference type="ChEBI" id="CHEBI:456216"/>
        <dbReference type="EC" id="2.7.11.1"/>
    </reaction>
</comment>
<evidence type="ECO:0000256" key="4">
    <source>
        <dbReference type="ARBA" id="ARBA00022679"/>
    </source>
</evidence>
<evidence type="ECO:0000313" key="15">
    <source>
        <dbReference type="EMBL" id="KAE9306277.1"/>
    </source>
</evidence>
<sequence length="413" mass="46441">MAAICPWRMTTAASTPTQQSSSPTLQEIMDEELALRLQDEEWIQLAELDDSEVLDLDDSEDEFEDKEPVPVSEGHDGYDDYDESYDLGDDACSDDFGAGPGFNSLRESMRRQAKHEGHRGTFLAKSHIDLGRNGSGAQENMFDELTQAVLRKLMNKEIVTAVKARVHTGREANVFHGLGLEKATGQERELTLKIFKIFKGDFTRATECDPTGRRYGMEYVRKNIRRHLKAQTEREYKYLSRASAALATGTITETESVGRCARVPKPFILREHMLVTEFVGADGHLAPSLGDARLSGAQLRSAYTDLLRAVRRLYQRARLIHGQLTAASILYHNGQCWIMDLGHAVEVGPESHAKMLTRSLDNLHAFFRSCGVPTATKRQVGLLDVDVARQYVMMESPEQLLRRFPVLEPLLRD</sequence>
<evidence type="ECO:0000313" key="17">
    <source>
        <dbReference type="Proteomes" id="UP000434957"/>
    </source>
</evidence>
<keyword evidence="8" id="KW-0067">ATP-binding</keyword>
<dbReference type="EC" id="2.7.11.1" evidence="2"/>
<dbReference type="SUPFAM" id="SSF56112">
    <property type="entry name" value="Protein kinase-like (PK-like)"/>
    <property type="match status" value="1"/>
</dbReference>
<dbReference type="InterPro" id="IPR018934">
    <property type="entry name" value="RIO_dom"/>
</dbReference>
<dbReference type="PANTHER" id="PTHR45723">
    <property type="entry name" value="SERINE/THREONINE-PROTEIN KINASE RIO1"/>
    <property type="match status" value="1"/>
</dbReference>
<organism evidence="14 16">
    <name type="scientific">Phytophthora rubi</name>
    <dbReference type="NCBI Taxonomy" id="129364"/>
    <lineage>
        <taxon>Eukaryota</taxon>
        <taxon>Sar</taxon>
        <taxon>Stramenopiles</taxon>
        <taxon>Oomycota</taxon>
        <taxon>Peronosporomycetes</taxon>
        <taxon>Peronosporales</taxon>
        <taxon>Peronosporaceae</taxon>
        <taxon>Phytophthora</taxon>
    </lineage>
</organism>
<feature type="domain" description="Protein kinase" evidence="13">
    <location>
        <begin position="191"/>
        <end position="413"/>
    </location>
</feature>
<evidence type="ECO:0000313" key="16">
    <source>
        <dbReference type="Proteomes" id="UP000429607"/>
    </source>
</evidence>
<name>A0A6A3IIC0_9STRA</name>
<evidence type="ECO:0000256" key="5">
    <source>
        <dbReference type="ARBA" id="ARBA00022723"/>
    </source>
</evidence>
<dbReference type="InterPro" id="IPR000719">
    <property type="entry name" value="Prot_kinase_dom"/>
</dbReference>
<evidence type="ECO:0000256" key="9">
    <source>
        <dbReference type="ARBA" id="ARBA00022842"/>
    </source>
</evidence>
<evidence type="ECO:0000256" key="1">
    <source>
        <dbReference type="ARBA" id="ARBA00009196"/>
    </source>
</evidence>
<evidence type="ECO:0000256" key="6">
    <source>
        <dbReference type="ARBA" id="ARBA00022741"/>
    </source>
</evidence>
<gene>
    <name evidence="14" type="ORF">PR001_g23620</name>
    <name evidence="15" type="ORF">PR003_g21279</name>
</gene>
<feature type="compositionally biased region" description="Acidic residues" evidence="12">
    <location>
        <begin position="50"/>
        <end position="65"/>
    </location>
</feature>
<dbReference type="SMART" id="SM00090">
    <property type="entry name" value="RIO"/>
    <property type="match status" value="1"/>
</dbReference>
<dbReference type="GO" id="GO:0004674">
    <property type="term" value="F:protein serine/threonine kinase activity"/>
    <property type="evidence" value="ECO:0007669"/>
    <property type="project" value="UniProtKB-KW"/>
</dbReference>
<evidence type="ECO:0000313" key="14">
    <source>
        <dbReference type="EMBL" id="KAE8982809.1"/>
    </source>
</evidence>
<evidence type="ECO:0000256" key="10">
    <source>
        <dbReference type="ARBA" id="ARBA00047899"/>
    </source>
</evidence>
<dbReference type="EMBL" id="QXFT01001982">
    <property type="protein sequence ID" value="KAE9306277.1"/>
    <property type="molecule type" value="Genomic_DNA"/>
</dbReference>
<dbReference type="InterPro" id="IPR051272">
    <property type="entry name" value="RIO-type_Ser/Thr_kinase"/>
</dbReference>
<feature type="region of interest" description="Disordered" evidence="12">
    <location>
        <begin position="1"/>
        <end position="25"/>
    </location>
</feature>
<comment type="caution">
    <text evidence="14">The sequence shown here is derived from an EMBL/GenBank/DDBJ whole genome shotgun (WGS) entry which is preliminary data.</text>
</comment>
<evidence type="ECO:0000256" key="12">
    <source>
        <dbReference type="SAM" id="MobiDB-lite"/>
    </source>
</evidence>
<evidence type="ECO:0000256" key="2">
    <source>
        <dbReference type="ARBA" id="ARBA00012513"/>
    </source>
</evidence>
<protein>
    <recommendedName>
        <fullName evidence="2">non-specific serine/threonine protein kinase</fullName>
        <ecNumber evidence="2">2.7.11.1</ecNumber>
    </recommendedName>
</protein>
<feature type="compositionally biased region" description="Low complexity" evidence="12">
    <location>
        <begin position="10"/>
        <end position="24"/>
    </location>
</feature>
<keyword evidence="7" id="KW-0418">Kinase</keyword>
<dbReference type="Proteomes" id="UP000434957">
    <property type="component" value="Unassembled WGS sequence"/>
</dbReference>
<comment type="similarity">
    <text evidence="1">Belongs to the protein kinase superfamily. RIO-type Ser/Thr kinase family.</text>
</comment>
<dbReference type="EMBL" id="QXFV01002836">
    <property type="protein sequence ID" value="KAE8982809.1"/>
    <property type="molecule type" value="Genomic_DNA"/>
</dbReference>
<dbReference type="GO" id="GO:0005524">
    <property type="term" value="F:ATP binding"/>
    <property type="evidence" value="ECO:0007669"/>
    <property type="project" value="UniProtKB-KW"/>
</dbReference>
<dbReference type="Proteomes" id="UP000429607">
    <property type="component" value="Unassembled WGS sequence"/>
</dbReference>
<keyword evidence="3" id="KW-0723">Serine/threonine-protein kinase</keyword>
<keyword evidence="5" id="KW-0479">Metal-binding</keyword>
<proteinExistence type="inferred from homology"/>
<keyword evidence="6" id="KW-0547">Nucleotide-binding</keyword>
<keyword evidence="9" id="KW-0460">Magnesium</keyword>
<dbReference type="GO" id="GO:0046872">
    <property type="term" value="F:metal ion binding"/>
    <property type="evidence" value="ECO:0007669"/>
    <property type="project" value="UniProtKB-KW"/>
</dbReference>
<dbReference type="Gene3D" id="1.10.510.10">
    <property type="entry name" value="Transferase(Phosphotransferase) domain 1"/>
    <property type="match status" value="1"/>
</dbReference>
<keyword evidence="17" id="KW-1185">Reference proteome</keyword>